<evidence type="ECO:0000256" key="1">
    <source>
        <dbReference type="SAM" id="MobiDB-lite"/>
    </source>
</evidence>
<feature type="compositionally biased region" description="Basic residues" evidence="1">
    <location>
        <begin position="989"/>
        <end position="1003"/>
    </location>
</feature>
<feature type="compositionally biased region" description="Acidic residues" evidence="1">
    <location>
        <begin position="324"/>
        <end position="337"/>
    </location>
</feature>
<feature type="compositionally biased region" description="Low complexity" evidence="1">
    <location>
        <begin position="564"/>
        <end position="577"/>
    </location>
</feature>
<dbReference type="Gene3D" id="3.10.260.10">
    <property type="entry name" value="Transcription regulator HTH, APSES-type DNA-binding domain"/>
    <property type="match status" value="1"/>
</dbReference>
<feature type="region of interest" description="Disordered" evidence="1">
    <location>
        <begin position="956"/>
        <end position="1003"/>
    </location>
</feature>
<feature type="region of interest" description="Disordered" evidence="1">
    <location>
        <begin position="553"/>
        <end position="589"/>
    </location>
</feature>
<evidence type="ECO:0000313" key="4">
    <source>
        <dbReference type="Proteomes" id="UP000016930"/>
    </source>
</evidence>
<dbReference type="EMBL" id="KB445795">
    <property type="protein sequence ID" value="EMD38584.1"/>
    <property type="molecule type" value="Genomic_DNA"/>
</dbReference>
<feature type="compositionally biased region" description="Low complexity" evidence="1">
    <location>
        <begin position="61"/>
        <end position="71"/>
    </location>
</feature>
<keyword evidence="4" id="KW-1185">Reference proteome</keyword>
<feature type="compositionally biased region" description="Basic and acidic residues" evidence="1">
    <location>
        <begin position="867"/>
        <end position="876"/>
    </location>
</feature>
<feature type="compositionally biased region" description="Basic and acidic residues" evidence="1">
    <location>
        <begin position="314"/>
        <end position="323"/>
    </location>
</feature>
<feature type="region of interest" description="Disordered" evidence="1">
    <location>
        <begin position="855"/>
        <end position="876"/>
    </location>
</feature>
<dbReference type="Proteomes" id="UP000016930">
    <property type="component" value="Unassembled WGS sequence"/>
</dbReference>
<sequence length="1003" mass="109814">MVFPVVPATTLPPPQAPAQHQYGTRIRSNSVIRPSARLRQLPDSPPVPRRIKPAPTLKGKAPATPAEQPQPELLPFPPPHVVLHPDDATSKVFLAIGRSFMSVDNRAMTIKDLAEMTMKFGLVCQNASAAGQAITTYVRNHLHRCEVQQDQPLLLRHVLSGTVSDDDLVLALHSRVGGAHCTLSTSEKRVTNFRRGTTVWYLSRAAGLPCPFSRVGIRLCDYTENGKVGALCSGRERKRERDRLRRAEQCGQKRKRLLRACADKGSDSDSGTEEEKRPPKVKLTLRLKPSLASGSRASSTAASTPPADPSQPREVIDLCHDSDMESDSDSESDDSDSASDSSSSSIEEAPAGTGTGLEATPGFPSSVSHSPRQDLVHRRSPSVPLSAVSGSPPPDSEDEDEEYEHYSSMMGGRRRYVRTWSSIDEDDEDMDWSDDFFADVDGETETQWESPGPRSPSAQFDDDVVVKQEPNDLASYLDAWDKLDTAPPHTSVADVVAQAAADVDTDSLLRPKREEPDFWDWNGFASADNFMPDDDSTRIKQEEVDVGMPFLVDDLLTPPPDPDSPVSSSSPLSPLTSYGSPLEASGSGYLDARRPSQLMWRDVELLGPDSLKPHDLEDDLWPTEVPKNKPPVTQSARTDCSALASNVTIIRSPTLRSTLPPPPLNFTSAAIEVCHGASSCVTTGVTSPSLLTSLDSLSLLTPVSPNAPEVDSIHRLPVQSDATTSIILPSSSAMREEDDEVIHPSKQYFPPIHVTTLEGLCVYKMALGQHSIIRRVDTDLVNISPIMELLETKTLDTPDAEVVNEGPVVLQGTWVPLPTARRITKDIADLSGFLSGDLPQSFPESVRSCHQSVLPRASSEQAPTPQIEHDARPTHHLDLPDASVPWEARTWEEDDVAVNFPFQLDYSMFEKAASLVHEVVEESPLSPTEEEMFEVLCSTAEWDRRSATTDCTVVEEVTDRPARPSREPPCHDRPLRRSKRVANAIATRARGRPTKRGSRSSLS</sequence>
<feature type="region of interest" description="Disordered" evidence="1">
    <location>
        <begin position="617"/>
        <end position="636"/>
    </location>
</feature>
<dbReference type="Pfam" id="PF25318">
    <property type="entry name" value="WHD_GDS1"/>
    <property type="match status" value="1"/>
</dbReference>
<dbReference type="OrthoDB" id="5597783at2759"/>
<organism evidence="3 4">
    <name type="scientific">Ceriporiopsis subvermispora (strain B)</name>
    <name type="common">White-rot fungus</name>
    <name type="synonym">Gelatoporia subvermispora</name>
    <dbReference type="NCBI Taxonomy" id="914234"/>
    <lineage>
        <taxon>Eukaryota</taxon>
        <taxon>Fungi</taxon>
        <taxon>Dikarya</taxon>
        <taxon>Basidiomycota</taxon>
        <taxon>Agaricomycotina</taxon>
        <taxon>Agaricomycetes</taxon>
        <taxon>Polyporales</taxon>
        <taxon>Gelatoporiaceae</taxon>
        <taxon>Gelatoporia</taxon>
    </lineage>
</organism>
<dbReference type="InterPro" id="IPR057511">
    <property type="entry name" value="WH_GDS1"/>
</dbReference>
<gene>
    <name evidence="3" type="ORF">CERSUDRAFT_113768</name>
</gene>
<feature type="compositionally biased region" description="Acidic residues" evidence="1">
    <location>
        <begin position="423"/>
        <end position="446"/>
    </location>
</feature>
<evidence type="ECO:0000259" key="2">
    <source>
        <dbReference type="Pfam" id="PF25318"/>
    </source>
</evidence>
<dbReference type="HOGENOM" id="CLU_005547_0_0_1"/>
<dbReference type="STRING" id="914234.M2PPX7"/>
<feature type="domain" description="GDS1 winged helix" evidence="2">
    <location>
        <begin position="84"/>
        <end position="158"/>
    </location>
</feature>
<evidence type="ECO:0000313" key="3">
    <source>
        <dbReference type="EMBL" id="EMD38584.1"/>
    </source>
</evidence>
<reference evidence="3 4" key="1">
    <citation type="journal article" date="2012" name="Proc. Natl. Acad. Sci. U.S.A.">
        <title>Comparative genomics of Ceriporiopsis subvermispora and Phanerochaete chrysosporium provide insight into selective ligninolysis.</title>
        <authorList>
            <person name="Fernandez-Fueyo E."/>
            <person name="Ruiz-Duenas F.J."/>
            <person name="Ferreira P."/>
            <person name="Floudas D."/>
            <person name="Hibbett D.S."/>
            <person name="Canessa P."/>
            <person name="Larrondo L.F."/>
            <person name="James T.Y."/>
            <person name="Seelenfreund D."/>
            <person name="Lobos S."/>
            <person name="Polanco R."/>
            <person name="Tello M."/>
            <person name="Honda Y."/>
            <person name="Watanabe T."/>
            <person name="Watanabe T."/>
            <person name="Ryu J.S."/>
            <person name="Kubicek C.P."/>
            <person name="Schmoll M."/>
            <person name="Gaskell J."/>
            <person name="Hammel K.E."/>
            <person name="St John F.J."/>
            <person name="Vanden Wymelenberg A."/>
            <person name="Sabat G."/>
            <person name="Splinter BonDurant S."/>
            <person name="Syed K."/>
            <person name="Yadav J.S."/>
            <person name="Doddapaneni H."/>
            <person name="Subramanian V."/>
            <person name="Lavin J.L."/>
            <person name="Oguiza J.A."/>
            <person name="Perez G."/>
            <person name="Pisabarro A.G."/>
            <person name="Ramirez L."/>
            <person name="Santoyo F."/>
            <person name="Master E."/>
            <person name="Coutinho P.M."/>
            <person name="Henrissat B."/>
            <person name="Lombard V."/>
            <person name="Magnuson J.K."/>
            <person name="Kuees U."/>
            <person name="Hori C."/>
            <person name="Igarashi K."/>
            <person name="Samejima M."/>
            <person name="Held B.W."/>
            <person name="Barry K.W."/>
            <person name="LaButti K.M."/>
            <person name="Lapidus A."/>
            <person name="Lindquist E.A."/>
            <person name="Lucas S.M."/>
            <person name="Riley R."/>
            <person name="Salamov A.A."/>
            <person name="Hoffmeister D."/>
            <person name="Schwenk D."/>
            <person name="Hadar Y."/>
            <person name="Yarden O."/>
            <person name="de Vries R.P."/>
            <person name="Wiebenga A."/>
            <person name="Stenlid J."/>
            <person name="Eastwood D."/>
            <person name="Grigoriev I.V."/>
            <person name="Berka R.M."/>
            <person name="Blanchette R.A."/>
            <person name="Kersten P."/>
            <person name="Martinez A.T."/>
            <person name="Vicuna R."/>
            <person name="Cullen D."/>
        </authorList>
    </citation>
    <scope>NUCLEOTIDE SEQUENCE [LARGE SCALE GENOMIC DNA]</scope>
    <source>
        <strain evidence="3 4">B</strain>
    </source>
</reference>
<feature type="compositionally biased region" description="Basic and acidic residues" evidence="1">
    <location>
        <begin position="957"/>
        <end position="975"/>
    </location>
</feature>
<dbReference type="InterPro" id="IPR036887">
    <property type="entry name" value="HTH_APSES_sf"/>
</dbReference>
<feature type="compositionally biased region" description="Low complexity" evidence="1">
    <location>
        <begin position="289"/>
        <end position="305"/>
    </location>
</feature>
<dbReference type="SUPFAM" id="SSF54616">
    <property type="entry name" value="DNA-binding domain of Mlu1-box binding protein MBP1"/>
    <property type="match status" value="1"/>
</dbReference>
<dbReference type="GO" id="GO:0003677">
    <property type="term" value="F:DNA binding"/>
    <property type="evidence" value="ECO:0007669"/>
    <property type="project" value="InterPro"/>
</dbReference>
<proteinExistence type="predicted"/>
<feature type="region of interest" description="Disordered" evidence="1">
    <location>
        <begin position="261"/>
        <end position="461"/>
    </location>
</feature>
<feature type="compositionally biased region" description="Basic and acidic residues" evidence="1">
    <location>
        <begin position="261"/>
        <end position="278"/>
    </location>
</feature>
<accession>M2PPX7</accession>
<dbReference type="AlphaFoldDB" id="M2PPX7"/>
<name>M2PPX7_CERS8</name>
<protein>
    <recommendedName>
        <fullName evidence="2">GDS1 winged helix domain-containing protein</fullName>
    </recommendedName>
</protein>
<feature type="region of interest" description="Disordered" evidence="1">
    <location>
        <begin position="1"/>
        <end position="72"/>
    </location>
</feature>